<feature type="region of interest" description="Disordered" evidence="1">
    <location>
        <begin position="1"/>
        <end position="163"/>
    </location>
</feature>
<dbReference type="AlphaFoldDB" id="A0A1I6G4S5"/>
<keyword evidence="2" id="KW-1133">Transmembrane helix</keyword>
<evidence type="ECO:0000256" key="1">
    <source>
        <dbReference type="SAM" id="MobiDB-lite"/>
    </source>
</evidence>
<evidence type="ECO:0000313" key="3">
    <source>
        <dbReference type="EMBL" id="SFR37120.1"/>
    </source>
</evidence>
<keyword evidence="2" id="KW-0812">Transmembrane</keyword>
<sequence>MGESYSEYMNRLTGGDYSSGGSSSGGDGSSSSNDDDVGVDLGYGSVTRERDDGLDYDDDSDSGGISTGGNTGGGGVIISDRNDDDENTTVTYDPTTGDDGGSDGTFSGGGDAVNVEIGDDGTISASDGDGFVTDDGIDADGDGSTTTSGGSSSNEQTPTMPEMPSIPTDALDDYRAQMQAQMQAFAQAMNARLDGLDADSLSVGGYSAGVVAAAVGLVVVLLGVLSTEA</sequence>
<dbReference type="EMBL" id="FOYT01000001">
    <property type="protein sequence ID" value="SFR37120.1"/>
    <property type="molecule type" value="Genomic_DNA"/>
</dbReference>
<dbReference type="RefSeq" id="WP_089804378.1">
    <property type="nucleotide sequence ID" value="NZ_FOYT01000001.1"/>
</dbReference>
<evidence type="ECO:0000313" key="4">
    <source>
        <dbReference type="Proteomes" id="UP000198531"/>
    </source>
</evidence>
<feature type="transmembrane region" description="Helical" evidence="2">
    <location>
        <begin position="203"/>
        <end position="225"/>
    </location>
</feature>
<organism evidence="3 4">
    <name type="scientific">Halogeometricum rufum</name>
    <dbReference type="NCBI Taxonomy" id="553469"/>
    <lineage>
        <taxon>Archaea</taxon>
        <taxon>Methanobacteriati</taxon>
        <taxon>Methanobacteriota</taxon>
        <taxon>Stenosarchaea group</taxon>
        <taxon>Halobacteria</taxon>
        <taxon>Halobacteriales</taxon>
        <taxon>Haloferacaceae</taxon>
        <taxon>Halogeometricum</taxon>
    </lineage>
</organism>
<name>A0A1I6G4S5_9EURY</name>
<feature type="compositionally biased region" description="Gly residues" evidence="1">
    <location>
        <begin position="65"/>
        <end position="76"/>
    </location>
</feature>
<evidence type="ECO:0000256" key="2">
    <source>
        <dbReference type="SAM" id="Phobius"/>
    </source>
</evidence>
<reference evidence="4" key="1">
    <citation type="submission" date="2016-10" db="EMBL/GenBank/DDBJ databases">
        <authorList>
            <person name="Varghese N."/>
            <person name="Submissions S."/>
        </authorList>
    </citation>
    <scope>NUCLEOTIDE SEQUENCE [LARGE SCALE GENOMIC DNA]</scope>
    <source>
        <strain evidence="4">CGMCC 1.7736</strain>
    </source>
</reference>
<feature type="compositionally biased region" description="Low complexity" evidence="1">
    <location>
        <begin position="88"/>
        <end position="97"/>
    </location>
</feature>
<dbReference type="STRING" id="553469.SAMN04487947_0563"/>
<feature type="compositionally biased region" description="Gly residues" evidence="1">
    <location>
        <begin position="98"/>
        <end position="111"/>
    </location>
</feature>
<dbReference type="Proteomes" id="UP000198531">
    <property type="component" value="Unassembled WGS sequence"/>
</dbReference>
<proteinExistence type="predicted"/>
<keyword evidence="4" id="KW-1185">Reference proteome</keyword>
<keyword evidence="2" id="KW-0472">Membrane</keyword>
<feature type="compositionally biased region" description="Low complexity" evidence="1">
    <location>
        <begin position="142"/>
        <end position="153"/>
    </location>
</feature>
<protein>
    <submittedName>
        <fullName evidence="3">Uncharacterized protein</fullName>
    </submittedName>
</protein>
<accession>A0A1I6G4S5</accession>
<gene>
    <name evidence="3" type="ORF">SAMN04487947_0563</name>
</gene>